<keyword evidence="8" id="KW-0833">Ubl conjugation pathway</keyword>
<dbReference type="GO" id="GO:0061630">
    <property type="term" value="F:ubiquitin protein ligase activity"/>
    <property type="evidence" value="ECO:0007669"/>
    <property type="project" value="UniProtKB-EC"/>
</dbReference>
<evidence type="ECO:0000256" key="3">
    <source>
        <dbReference type="ARBA" id="ARBA00012483"/>
    </source>
</evidence>
<dbReference type="SMART" id="SM00184">
    <property type="entry name" value="RING"/>
    <property type="match status" value="1"/>
</dbReference>
<comment type="catalytic activity">
    <reaction evidence="1">
        <text>S-ubiquitinyl-[E2 ubiquitin-conjugating enzyme]-L-cysteine + [acceptor protein]-L-lysine = [E2 ubiquitin-conjugating enzyme]-L-cysteine + N(6)-ubiquitinyl-[acceptor protein]-L-lysine.</text>
        <dbReference type="EC" id="2.3.2.27"/>
    </reaction>
</comment>
<gene>
    <name evidence="15" type="primary">SPL2</name>
    <name evidence="15" type="ORF">SDJN03_13026</name>
</gene>
<dbReference type="PANTHER" id="PTHR47355">
    <property type="entry name" value="E3 UBIQUITIN-PROTEIN LIGASE SPL2"/>
    <property type="match status" value="1"/>
</dbReference>
<feature type="domain" description="RING-type" evidence="14">
    <location>
        <begin position="444"/>
        <end position="484"/>
    </location>
</feature>
<comment type="subcellular location">
    <subcellularLocation>
        <location evidence="2">Membrane</location>
        <topology evidence="2">Multi-pass membrane protein</topology>
    </subcellularLocation>
</comment>
<dbReference type="Pfam" id="PF13920">
    <property type="entry name" value="zf-C3HC4_3"/>
    <property type="match status" value="1"/>
</dbReference>
<dbReference type="InterPro" id="IPR001841">
    <property type="entry name" value="Znf_RING"/>
</dbReference>
<dbReference type="PROSITE" id="PS50089">
    <property type="entry name" value="ZF_RING_2"/>
    <property type="match status" value="1"/>
</dbReference>
<evidence type="ECO:0000313" key="16">
    <source>
        <dbReference type="Proteomes" id="UP000685013"/>
    </source>
</evidence>
<dbReference type="InterPro" id="IPR044247">
    <property type="entry name" value="SPL2-like"/>
</dbReference>
<keyword evidence="4" id="KW-0808">Transferase</keyword>
<evidence type="ECO:0000256" key="7">
    <source>
        <dbReference type="ARBA" id="ARBA00022771"/>
    </source>
</evidence>
<feature type="transmembrane region" description="Helical" evidence="13">
    <location>
        <begin position="358"/>
        <end position="379"/>
    </location>
</feature>
<evidence type="ECO:0000256" key="12">
    <source>
        <dbReference type="PROSITE-ProRule" id="PRU00175"/>
    </source>
</evidence>
<evidence type="ECO:0000256" key="11">
    <source>
        <dbReference type="ARBA" id="ARBA00023136"/>
    </source>
</evidence>
<evidence type="ECO:0000259" key="14">
    <source>
        <dbReference type="PROSITE" id="PS50089"/>
    </source>
</evidence>
<evidence type="ECO:0000313" key="15">
    <source>
        <dbReference type="EMBL" id="KAG6593550.1"/>
    </source>
</evidence>
<sequence>MDWLRSRFEADSKPRRCSWFSSPLLQVQPMEVDVWNPEPRMFSSELACVISRHLPANRRCTDSAVVPVAIYNAFKEGTVFTATETRNSLMSSSEQALVSLFSRFALSFDGAALGAALAYAAFRTVLKLTASCSALDELRKAPNVRVSDLRHMISDGDSGQSESDQKLVVVRGTVEARSFVEGNWKSLQPNVLISQESGDRAVIIQRTQMCIFNEWKGFLGWTSDLRAIFGRTFRKQESTSFRTVPFVLVEGHSPYSDFVVVNMDGSRHRLPLTTVYRQLQPICATPYTFLQALFGHEYPVGVLDEEKILSLGKNISVVGVCSFKNGVPEIKSCKDFPHFLCEMTKDQMVLDLVFKTKFLFWSSIVLGSLSVGVLGCSVMRNWNRWKQWRQQRRLQDSGNDSTMSQLDSSNNIPIYGDFGTASDDEVASIPDDELSSNVPDGQLCVICLMRRRRSAFIPCGHFVCCERCAISVERDSAPKCPVCRQQIRSSVRIYDS</sequence>
<evidence type="ECO:0000256" key="1">
    <source>
        <dbReference type="ARBA" id="ARBA00000900"/>
    </source>
</evidence>
<evidence type="ECO:0000256" key="2">
    <source>
        <dbReference type="ARBA" id="ARBA00004141"/>
    </source>
</evidence>
<dbReference type="Proteomes" id="UP000685013">
    <property type="component" value="Chromosome 8"/>
</dbReference>
<accession>A0AAV6N873</accession>
<dbReference type="InterPro" id="IPR022170">
    <property type="entry name" value="MUL1-like"/>
</dbReference>
<dbReference type="AlphaFoldDB" id="A0AAV6N873"/>
<dbReference type="GO" id="GO:0008270">
    <property type="term" value="F:zinc ion binding"/>
    <property type="evidence" value="ECO:0007669"/>
    <property type="project" value="UniProtKB-KW"/>
</dbReference>
<evidence type="ECO:0000256" key="13">
    <source>
        <dbReference type="SAM" id="Phobius"/>
    </source>
</evidence>
<feature type="non-terminal residue" evidence="15">
    <location>
        <position position="1"/>
    </location>
</feature>
<dbReference type="GO" id="GO:0016020">
    <property type="term" value="C:membrane"/>
    <property type="evidence" value="ECO:0007669"/>
    <property type="project" value="UniProtKB-SubCell"/>
</dbReference>
<evidence type="ECO:0000256" key="10">
    <source>
        <dbReference type="ARBA" id="ARBA00022989"/>
    </source>
</evidence>
<dbReference type="EMBL" id="JAGKQH010000008">
    <property type="protein sequence ID" value="KAG6593550.1"/>
    <property type="molecule type" value="Genomic_DNA"/>
</dbReference>
<keyword evidence="6" id="KW-0479">Metal-binding</keyword>
<evidence type="ECO:0000256" key="5">
    <source>
        <dbReference type="ARBA" id="ARBA00022692"/>
    </source>
</evidence>
<keyword evidence="16" id="KW-1185">Reference proteome</keyword>
<dbReference type="PANTHER" id="PTHR47355:SF1">
    <property type="entry name" value="E3 UBIQUITIN-PROTEIN LIGASE SPL2"/>
    <property type="match status" value="1"/>
</dbReference>
<evidence type="ECO:0000256" key="6">
    <source>
        <dbReference type="ARBA" id="ARBA00022723"/>
    </source>
</evidence>
<keyword evidence="10 13" id="KW-1133">Transmembrane helix</keyword>
<comment type="caution">
    <text evidence="15">The sequence shown here is derived from an EMBL/GenBank/DDBJ whole genome shotgun (WGS) entry which is preliminary data.</text>
</comment>
<evidence type="ECO:0000256" key="4">
    <source>
        <dbReference type="ARBA" id="ARBA00022679"/>
    </source>
</evidence>
<keyword evidence="7 12" id="KW-0863">Zinc-finger</keyword>
<dbReference type="EC" id="2.3.2.27" evidence="3"/>
<evidence type="ECO:0000256" key="8">
    <source>
        <dbReference type="ARBA" id="ARBA00022786"/>
    </source>
</evidence>
<proteinExistence type="predicted"/>
<evidence type="ECO:0000256" key="9">
    <source>
        <dbReference type="ARBA" id="ARBA00022833"/>
    </source>
</evidence>
<reference evidence="15 16" key="1">
    <citation type="journal article" date="2021" name="Hortic Res">
        <title>The domestication of Cucurbita argyrosperma as revealed by the genome of its wild relative.</title>
        <authorList>
            <person name="Barrera-Redondo J."/>
            <person name="Sanchez-de la Vega G."/>
            <person name="Aguirre-Liguori J.A."/>
            <person name="Castellanos-Morales G."/>
            <person name="Gutierrez-Guerrero Y.T."/>
            <person name="Aguirre-Dugua X."/>
            <person name="Aguirre-Planter E."/>
            <person name="Tenaillon M.I."/>
            <person name="Lira-Saade R."/>
            <person name="Eguiarte L.E."/>
        </authorList>
    </citation>
    <scope>NUCLEOTIDE SEQUENCE [LARGE SCALE GENOMIC DNA]</scope>
    <source>
        <strain evidence="15">JBR-2021</strain>
    </source>
</reference>
<dbReference type="Pfam" id="PF12483">
    <property type="entry name" value="GIDE"/>
    <property type="match status" value="1"/>
</dbReference>
<keyword evidence="9" id="KW-0862">Zinc</keyword>
<keyword evidence="11 13" id="KW-0472">Membrane</keyword>
<protein>
    <recommendedName>
        <fullName evidence="3">RING-type E3 ubiquitin transferase</fullName>
        <ecNumber evidence="3">2.3.2.27</ecNumber>
    </recommendedName>
</protein>
<dbReference type="GO" id="GO:0016567">
    <property type="term" value="P:protein ubiquitination"/>
    <property type="evidence" value="ECO:0007669"/>
    <property type="project" value="InterPro"/>
</dbReference>
<organism evidence="15 16">
    <name type="scientific">Cucurbita argyrosperma subsp. sororia</name>
    <dbReference type="NCBI Taxonomy" id="37648"/>
    <lineage>
        <taxon>Eukaryota</taxon>
        <taxon>Viridiplantae</taxon>
        <taxon>Streptophyta</taxon>
        <taxon>Embryophyta</taxon>
        <taxon>Tracheophyta</taxon>
        <taxon>Spermatophyta</taxon>
        <taxon>Magnoliopsida</taxon>
        <taxon>eudicotyledons</taxon>
        <taxon>Gunneridae</taxon>
        <taxon>Pentapetalae</taxon>
        <taxon>rosids</taxon>
        <taxon>fabids</taxon>
        <taxon>Cucurbitales</taxon>
        <taxon>Cucurbitaceae</taxon>
        <taxon>Cucurbiteae</taxon>
        <taxon>Cucurbita</taxon>
    </lineage>
</organism>
<dbReference type="CDD" id="cd23145">
    <property type="entry name" value="RING-HC_SPL2-like"/>
    <property type="match status" value="1"/>
</dbReference>
<keyword evidence="5 13" id="KW-0812">Transmembrane</keyword>
<name>A0AAV6N873_9ROSI</name>